<feature type="non-terminal residue" evidence="6">
    <location>
        <position position="1"/>
    </location>
</feature>
<keyword evidence="3" id="KW-0804">Transcription</keyword>
<dbReference type="AlphaFoldDB" id="A0A2U3PBM4"/>
<evidence type="ECO:0000256" key="3">
    <source>
        <dbReference type="ARBA" id="ARBA00023163"/>
    </source>
</evidence>
<dbReference type="InterPro" id="IPR009057">
    <property type="entry name" value="Homeodomain-like_sf"/>
</dbReference>
<evidence type="ECO:0000256" key="1">
    <source>
        <dbReference type="ARBA" id="ARBA00023015"/>
    </source>
</evidence>
<accession>A0A2U3PBM4</accession>
<evidence type="ECO:0000256" key="2">
    <source>
        <dbReference type="ARBA" id="ARBA00023125"/>
    </source>
</evidence>
<dbReference type="InterPro" id="IPR001647">
    <property type="entry name" value="HTH_TetR"/>
</dbReference>
<evidence type="ECO:0000259" key="5">
    <source>
        <dbReference type="PROSITE" id="PS50977"/>
    </source>
</evidence>
<feature type="DNA-binding region" description="H-T-H motif" evidence="4">
    <location>
        <begin position="32"/>
        <end position="51"/>
    </location>
</feature>
<proteinExistence type="predicted"/>
<keyword evidence="1" id="KW-0805">Transcription regulation</keyword>
<dbReference type="SUPFAM" id="SSF48498">
    <property type="entry name" value="Tetracyclin repressor-like, C-terminal domain"/>
    <property type="match status" value="1"/>
</dbReference>
<dbReference type="PROSITE" id="PS50977">
    <property type="entry name" value="HTH_TETR_2"/>
    <property type="match status" value="1"/>
</dbReference>
<dbReference type="Proteomes" id="UP000240424">
    <property type="component" value="Unassembled WGS sequence"/>
</dbReference>
<dbReference type="GO" id="GO:0003677">
    <property type="term" value="F:DNA binding"/>
    <property type="evidence" value="ECO:0007669"/>
    <property type="project" value="UniProtKB-UniRule"/>
</dbReference>
<name>A0A2U3PBM4_9MYCO</name>
<dbReference type="PANTHER" id="PTHR47506">
    <property type="entry name" value="TRANSCRIPTIONAL REGULATORY PROTEIN"/>
    <property type="match status" value="1"/>
</dbReference>
<keyword evidence="2 4" id="KW-0238">DNA-binding</keyword>
<dbReference type="STRING" id="1841861.GCA_900157365_01607"/>
<dbReference type="PRINTS" id="PR00455">
    <property type="entry name" value="HTHTETR"/>
</dbReference>
<evidence type="ECO:0000256" key="4">
    <source>
        <dbReference type="PROSITE-ProRule" id="PRU00335"/>
    </source>
</evidence>
<protein>
    <recommendedName>
        <fullName evidence="5">HTH tetR-type domain-containing protein</fullName>
    </recommendedName>
</protein>
<keyword evidence="7" id="KW-1185">Reference proteome</keyword>
<feature type="domain" description="HTH tetR-type" evidence="5">
    <location>
        <begin position="9"/>
        <end position="69"/>
    </location>
</feature>
<reference evidence="6 7" key="1">
    <citation type="submission" date="2017-01" db="EMBL/GenBank/DDBJ databases">
        <authorList>
            <consortium name="Urmite Genomes"/>
        </authorList>
    </citation>
    <scope>NUCLEOTIDE SEQUENCE [LARGE SCALE GENOMIC DNA]</scope>
    <source>
        <strain evidence="6 7">AB215</strain>
    </source>
</reference>
<dbReference type="InterPro" id="IPR036271">
    <property type="entry name" value="Tet_transcr_reg_TetR-rel_C_sf"/>
</dbReference>
<evidence type="ECO:0000313" key="7">
    <source>
        <dbReference type="Proteomes" id="UP000240424"/>
    </source>
</evidence>
<organism evidence="6 7">
    <name type="scientific">Mycobacterium numidiamassiliense</name>
    <dbReference type="NCBI Taxonomy" id="1841861"/>
    <lineage>
        <taxon>Bacteria</taxon>
        <taxon>Bacillati</taxon>
        <taxon>Actinomycetota</taxon>
        <taxon>Actinomycetes</taxon>
        <taxon>Mycobacteriales</taxon>
        <taxon>Mycobacteriaceae</taxon>
        <taxon>Mycobacterium</taxon>
    </lineage>
</organism>
<dbReference type="Gene3D" id="1.10.10.60">
    <property type="entry name" value="Homeodomain-like"/>
    <property type="match status" value="1"/>
</dbReference>
<dbReference type="PANTHER" id="PTHR47506:SF7">
    <property type="entry name" value="TRANSCRIPTIONAL REGULATORY PROTEIN"/>
    <property type="match status" value="1"/>
</dbReference>
<sequence length="203" mass="21379">VRYPADQKARARDALLRAGARTLKTRGFNGVGVDGLAAAAGMTSGAFYSNFPNKEALLEAVIDAGLGEPLLTDTNSTTRAQGRARLISFVNDYLSADHSIDPAEGCVMPTLSADVSRAEPPVKDAYQRKMTALVARIAELLDGDEADRQRRAWSIVALLVGSILISRGIPEHSESRFAPIESAADTVATLIGSDVHDGDAGSG</sequence>
<dbReference type="Gene3D" id="1.10.357.10">
    <property type="entry name" value="Tetracycline Repressor, domain 2"/>
    <property type="match status" value="1"/>
</dbReference>
<dbReference type="EMBL" id="FUEZ01000004">
    <property type="protein sequence ID" value="SPM41085.1"/>
    <property type="molecule type" value="Genomic_DNA"/>
</dbReference>
<evidence type="ECO:0000313" key="6">
    <source>
        <dbReference type="EMBL" id="SPM41085.1"/>
    </source>
</evidence>
<dbReference type="SUPFAM" id="SSF46689">
    <property type="entry name" value="Homeodomain-like"/>
    <property type="match status" value="1"/>
</dbReference>
<dbReference type="Pfam" id="PF00440">
    <property type="entry name" value="TetR_N"/>
    <property type="match status" value="1"/>
</dbReference>
<gene>
    <name evidence="6" type="ORF">MNAB215_3288</name>
</gene>